<organism evidence="5 6">
    <name type="scientific">Branchiostoma lanceolatum</name>
    <name type="common">Common lancelet</name>
    <name type="synonym">Amphioxus lanceolatum</name>
    <dbReference type="NCBI Taxonomy" id="7740"/>
    <lineage>
        <taxon>Eukaryota</taxon>
        <taxon>Metazoa</taxon>
        <taxon>Chordata</taxon>
        <taxon>Cephalochordata</taxon>
        <taxon>Leptocardii</taxon>
        <taxon>Amphioxiformes</taxon>
        <taxon>Branchiostomatidae</taxon>
        <taxon>Branchiostoma</taxon>
    </lineage>
</organism>
<reference evidence="5" key="1">
    <citation type="submission" date="2022-01" db="EMBL/GenBank/DDBJ databases">
        <authorList>
            <person name="Braso-Vives M."/>
        </authorList>
    </citation>
    <scope>NUCLEOTIDE SEQUENCE</scope>
</reference>
<dbReference type="Pfam" id="PF13359">
    <property type="entry name" value="DDE_Tnp_4"/>
    <property type="match status" value="1"/>
</dbReference>
<name>A0A8K0ESF5_BRALA</name>
<evidence type="ECO:0000256" key="2">
    <source>
        <dbReference type="ARBA" id="ARBA00022723"/>
    </source>
</evidence>
<feature type="region of interest" description="Disordered" evidence="3">
    <location>
        <begin position="79"/>
        <end position="102"/>
    </location>
</feature>
<dbReference type="EMBL" id="OV696688">
    <property type="protein sequence ID" value="CAH1259282.1"/>
    <property type="molecule type" value="Genomic_DNA"/>
</dbReference>
<dbReference type="OrthoDB" id="6581217at2759"/>
<gene>
    <name evidence="5" type="primary">Hypp2226</name>
    <name evidence="5" type="ORF">BLAG_LOCUS16635</name>
</gene>
<protein>
    <submittedName>
        <fullName evidence="5">Hypp2226 protein</fullName>
    </submittedName>
</protein>
<comment type="cofactor">
    <cofactor evidence="1">
        <name>a divalent metal cation</name>
        <dbReference type="ChEBI" id="CHEBI:60240"/>
    </cofactor>
</comment>
<dbReference type="InterPro" id="IPR027806">
    <property type="entry name" value="HARBI1_dom"/>
</dbReference>
<evidence type="ECO:0000259" key="4">
    <source>
        <dbReference type="Pfam" id="PF13359"/>
    </source>
</evidence>
<dbReference type="AlphaFoldDB" id="A0A8K0ESF5"/>
<evidence type="ECO:0000256" key="3">
    <source>
        <dbReference type="SAM" id="MobiDB-lite"/>
    </source>
</evidence>
<dbReference type="GO" id="GO:0046872">
    <property type="term" value="F:metal ion binding"/>
    <property type="evidence" value="ECO:0007669"/>
    <property type="project" value="UniProtKB-KW"/>
</dbReference>
<keyword evidence="2" id="KW-0479">Metal-binding</keyword>
<evidence type="ECO:0000313" key="6">
    <source>
        <dbReference type="Proteomes" id="UP000838412"/>
    </source>
</evidence>
<sequence>MFYNHKGYYSIILLGVVDADYKFVWADIGAPGSSSDCQVFNGGPLRPALEDRGIQFPPAEPLLQDDRAVSYIFLGDDACPVRPQESQSTSHADSEDSAQDED</sequence>
<evidence type="ECO:0000256" key="1">
    <source>
        <dbReference type="ARBA" id="ARBA00001968"/>
    </source>
</evidence>
<accession>A0A8K0ESF5</accession>
<dbReference type="Proteomes" id="UP000838412">
    <property type="component" value="Chromosome 3"/>
</dbReference>
<proteinExistence type="predicted"/>
<keyword evidence="6" id="KW-1185">Reference proteome</keyword>
<feature type="domain" description="DDE Tnp4" evidence="4">
    <location>
        <begin position="1"/>
        <end position="66"/>
    </location>
</feature>
<evidence type="ECO:0000313" key="5">
    <source>
        <dbReference type="EMBL" id="CAH1259282.1"/>
    </source>
</evidence>